<comment type="pathway">
    <text evidence="10 11">Cell wall biogenesis; peptidoglycan biosynthesis.</text>
</comment>
<dbReference type="PANTHER" id="PTHR43024">
    <property type="entry name" value="UDP-N-ACETYLMURAMOYL-TRIPEPTIDE--D-ALANYL-D-ALANINE LIGASE"/>
    <property type="match status" value="1"/>
</dbReference>
<reference evidence="15 16" key="1">
    <citation type="journal article" date="2012" name="Stand. Genomic Sci.">
        <title>Genome sequence of the orange-pigmented seawater bacterium Owenweeksia hongkongensis type strain (UST20020801(T)).</title>
        <authorList>
            <person name="Riedel T."/>
            <person name="Held B."/>
            <person name="Nolan M."/>
            <person name="Lucas S."/>
            <person name="Lapidus A."/>
            <person name="Tice H."/>
            <person name="Del Rio T.G."/>
            <person name="Cheng J.F."/>
            <person name="Han C."/>
            <person name="Tapia R."/>
            <person name="Goodwin L.A."/>
            <person name="Pitluck S."/>
            <person name="Liolios K."/>
            <person name="Mavromatis K."/>
            <person name="Pagani I."/>
            <person name="Ivanova N."/>
            <person name="Mikhailova N."/>
            <person name="Pati A."/>
            <person name="Chen A."/>
            <person name="Palaniappan K."/>
            <person name="Rohde M."/>
            <person name="Tindall B.J."/>
            <person name="Detter J.C."/>
            <person name="Goker M."/>
            <person name="Woyke T."/>
            <person name="Bristow J."/>
            <person name="Eisen J.A."/>
            <person name="Markowitz V."/>
            <person name="Hugenholtz P."/>
            <person name="Klenk H.P."/>
            <person name="Kyrpides N.C."/>
        </authorList>
    </citation>
    <scope>NUCLEOTIDE SEQUENCE</scope>
    <source>
        <strain evidence="16">DSM 17368 / JCM 12287 / NRRL B-23963</strain>
    </source>
</reference>
<dbReference type="Pfam" id="PF02875">
    <property type="entry name" value="Mur_ligase_C"/>
    <property type="match status" value="1"/>
</dbReference>
<dbReference type="GO" id="GO:0047480">
    <property type="term" value="F:UDP-N-acetylmuramoyl-tripeptide-D-alanyl-D-alanine ligase activity"/>
    <property type="evidence" value="ECO:0007669"/>
    <property type="project" value="UniProtKB-UniRule"/>
</dbReference>
<feature type="domain" description="Mur ligase C-terminal" evidence="13">
    <location>
        <begin position="298"/>
        <end position="412"/>
    </location>
</feature>
<dbReference type="InterPro" id="IPR035911">
    <property type="entry name" value="MurE/MurF_N"/>
</dbReference>
<name>G8R137_OWEHD</name>
<keyword evidence="3 10" id="KW-0132">Cell division</keyword>
<comment type="catalytic activity">
    <reaction evidence="10 11">
        <text>D-alanyl-D-alanine + UDP-N-acetyl-alpha-D-muramoyl-L-alanyl-gamma-D-glutamyl-meso-2,6-diaminopimelate + ATP = UDP-N-acetyl-alpha-D-muramoyl-L-alanyl-gamma-D-glutamyl-meso-2,6-diaminopimeloyl-D-alanyl-D-alanine + ADP + phosphate + H(+)</text>
        <dbReference type="Rhea" id="RHEA:28374"/>
        <dbReference type="ChEBI" id="CHEBI:15378"/>
        <dbReference type="ChEBI" id="CHEBI:30616"/>
        <dbReference type="ChEBI" id="CHEBI:43474"/>
        <dbReference type="ChEBI" id="CHEBI:57822"/>
        <dbReference type="ChEBI" id="CHEBI:61386"/>
        <dbReference type="ChEBI" id="CHEBI:83905"/>
        <dbReference type="ChEBI" id="CHEBI:456216"/>
        <dbReference type="EC" id="6.3.2.10"/>
    </reaction>
</comment>
<dbReference type="GO" id="GO:0005524">
    <property type="term" value="F:ATP binding"/>
    <property type="evidence" value="ECO:0007669"/>
    <property type="project" value="UniProtKB-UniRule"/>
</dbReference>
<dbReference type="Gene3D" id="3.40.1390.10">
    <property type="entry name" value="MurE/MurF, N-terminal domain"/>
    <property type="match status" value="1"/>
</dbReference>
<keyword evidence="5 10" id="KW-0067">ATP-binding</keyword>
<evidence type="ECO:0000313" key="15">
    <source>
        <dbReference type="EMBL" id="AEV32752.1"/>
    </source>
</evidence>
<dbReference type="GO" id="GO:0051301">
    <property type="term" value="P:cell division"/>
    <property type="evidence" value="ECO:0007669"/>
    <property type="project" value="UniProtKB-KW"/>
</dbReference>
<evidence type="ECO:0000256" key="5">
    <source>
        <dbReference type="ARBA" id="ARBA00022840"/>
    </source>
</evidence>
<feature type="binding site" evidence="10">
    <location>
        <begin position="96"/>
        <end position="102"/>
    </location>
    <ligand>
        <name>ATP</name>
        <dbReference type="ChEBI" id="CHEBI:30616"/>
    </ligand>
</feature>
<dbReference type="InterPro" id="IPR036565">
    <property type="entry name" value="Mur-like_cat_sf"/>
</dbReference>
<keyword evidence="16" id="KW-1185">Reference proteome</keyword>
<comment type="function">
    <text evidence="10 11">Involved in cell wall formation. Catalyzes the final step in the synthesis of UDP-N-acetylmuramoyl-pentapeptide, the precursor of murein.</text>
</comment>
<dbReference type="EC" id="6.3.2.10" evidence="10 11"/>
<dbReference type="HAMAP" id="MF_02019">
    <property type="entry name" value="MurF"/>
    <property type="match status" value="1"/>
</dbReference>
<protein>
    <recommendedName>
        <fullName evidence="10 11">UDP-N-acetylmuramoyl-tripeptide--D-alanyl-D-alanine ligase</fullName>
        <ecNumber evidence="10 11">6.3.2.10</ecNumber>
    </recommendedName>
    <alternativeName>
        <fullName evidence="10">D-alanyl-D-alanine-adding enzyme</fullName>
    </alternativeName>
</protein>
<dbReference type="InterPro" id="IPR004101">
    <property type="entry name" value="Mur_ligase_C"/>
</dbReference>
<dbReference type="NCBIfam" id="TIGR01143">
    <property type="entry name" value="murF"/>
    <property type="match status" value="1"/>
</dbReference>
<keyword evidence="4 10" id="KW-0547">Nucleotide-binding</keyword>
<dbReference type="STRING" id="926562.Oweho_1771"/>
<evidence type="ECO:0000259" key="14">
    <source>
        <dbReference type="Pfam" id="PF08245"/>
    </source>
</evidence>
<dbReference type="UniPathway" id="UPA00219"/>
<dbReference type="SUPFAM" id="SSF53623">
    <property type="entry name" value="MurD-like peptide ligases, catalytic domain"/>
    <property type="match status" value="1"/>
</dbReference>
<evidence type="ECO:0000259" key="12">
    <source>
        <dbReference type="Pfam" id="PF01225"/>
    </source>
</evidence>
<feature type="domain" description="Mur ligase central" evidence="14">
    <location>
        <begin position="95"/>
        <end position="275"/>
    </location>
</feature>
<evidence type="ECO:0000313" key="16">
    <source>
        <dbReference type="Proteomes" id="UP000005631"/>
    </source>
</evidence>
<evidence type="ECO:0000256" key="2">
    <source>
        <dbReference type="ARBA" id="ARBA00022598"/>
    </source>
</evidence>
<evidence type="ECO:0000256" key="4">
    <source>
        <dbReference type="ARBA" id="ARBA00022741"/>
    </source>
</evidence>
<keyword evidence="2 10" id="KW-0436">Ligase</keyword>
<evidence type="ECO:0000256" key="9">
    <source>
        <dbReference type="ARBA" id="ARBA00023316"/>
    </source>
</evidence>
<sequence>MTIPELHKTYLSSKSVSTDTRAIEHGDIYFALKGDNFDGNKFAQQAIDSGANLAVIDDPKYQTEKTVLVEDVLSTLQQLSSYHRDQLTIPVIGLTGSNGKTTTKELIAAALRPKFKVAFTKGNLNNHIGVPLTILSIKPEHEIAVVEMGANHQKEIEFLCSLCKPDFGYITNFGKAHLEGFGGIEGVIKGKTELYNFLRENRKTVFVNIEDPIQVEKSTGIKVIRFGQNPTADVQIKQQESKGSGLDVTYKGVSIHSNLTGTYNFPNIAAAIAIADHFGVTPEQIKSGLENYFPTNNRSQVTKTENNTLIVDTYNANPSSMEAALKNMATYSGEHKWVVLGDMFELGEFEKEEHQRIANLALAQNFEKVILVGKAFAACTTTDSIQFEATSDLLVWLESNPVKGKTILLKGSRGMAIERALPLL</sequence>
<dbReference type="GO" id="GO:0008766">
    <property type="term" value="F:UDP-N-acetylmuramoylalanyl-D-glutamyl-2,6-diaminopimelate-D-alanyl-D-alanine ligase activity"/>
    <property type="evidence" value="ECO:0007669"/>
    <property type="project" value="RHEA"/>
</dbReference>
<dbReference type="Gene3D" id="3.40.1190.10">
    <property type="entry name" value="Mur-like, catalytic domain"/>
    <property type="match status" value="1"/>
</dbReference>
<evidence type="ECO:0000256" key="7">
    <source>
        <dbReference type="ARBA" id="ARBA00022984"/>
    </source>
</evidence>
<dbReference type="HOGENOM" id="CLU_031507_4_0_10"/>
<evidence type="ECO:0000256" key="3">
    <source>
        <dbReference type="ARBA" id="ARBA00022618"/>
    </source>
</evidence>
<gene>
    <name evidence="10" type="primary">murF</name>
    <name evidence="15" type="ordered locus">Oweho_1771</name>
</gene>
<proteinExistence type="inferred from homology"/>
<keyword evidence="8 10" id="KW-0131">Cell cycle</keyword>
<dbReference type="PANTHER" id="PTHR43024:SF1">
    <property type="entry name" value="UDP-N-ACETYLMURAMOYL-TRIPEPTIDE--D-ALANYL-D-ALANINE LIGASE"/>
    <property type="match status" value="1"/>
</dbReference>
<dbReference type="InterPro" id="IPR005863">
    <property type="entry name" value="UDP-N-AcMur_synth"/>
</dbReference>
<dbReference type="AlphaFoldDB" id="G8R137"/>
<keyword evidence="1 10" id="KW-0963">Cytoplasm</keyword>
<evidence type="ECO:0000256" key="6">
    <source>
        <dbReference type="ARBA" id="ARBA00022960"/>
    </source>
</evidence>
<dbReference type="Pfam" id="PF01225">
    <property type="entry name" value="Mur_ligase"/>
    <property type="match status" value="1"/>
</dbReference>
<comment type="similarity">
    <text evidence="10">Belongs to the MurCDEF family. MurF subfamily.</text>
</comment>
<dbReference type="GO" id="GO:0008360">
    <property type="term" value="P:regulation of cell shape"/>
    <property type="evidence" value="ECO:0007669"/>
    <property type="project" value="UniProtKB-KW"/>
</dbReference>
<dbReference type="eggNOG" id="COG0770">
    <property type="taxonomic scope" value="Bacteria"/>
</dbReference>
<dbReference type="EMBL" id="CP003156">
    <property type="protein sequence ID" value="AEV32752.1"/>
    <property type="molecule type" value="Genomic_DNA"/>
</dbReference>
<accession>G8R137</accession>
<dbReference type="GO" id="GO:0071555">
    <property type="term" value="P:cell wall organization"/>
    <property type="evidence" value="ECO:0007669"/>
    <property type="project" value="UniProtKB-KW"/>
</dbReference>
<dbReference type="GO" id="GO:0005737">
    <property type="term" value="C:cytoplasm"/>
    <property type="evidence" value="ECO:0007669"/>
    <property type="project" value="UniProtKB-SubCell"/>
</dbReference>
<feature type="domain" description="Mur ligase N-terminal catalytic" evidence="12">
    <location>
        <begin position="15"/>
        <end position="67"/>
    </location>
</feature>
<dbReference type="InterPro" id="IPR013221">
    <property type="entry name" value="Mur_ligase_cen"/>
</dbReference>
<evidence type="ECO:0000256" key="11">
    <source>
        <dbReference type="RuleBase" id="RU004136"/>
    </source>
</evidence>
<evidence type="ECO:0000256" key="10">
    <source>
        <dbReference type="HAMAP-Rule" id="MF_02019"/>
    </source>
</evidence>
<dbReference type="Pfam" id="PF08245">
    <property type="entry name" value="Mur_ligase_M"/>
    <property type="match status" value="1"/>
</dbReference>
<dbReference type="Gene3D" id="3.90.190.20">
    <property type="entry name" value="Mur ligase, C-terminal domain"/>
    <property type="match status" value="1"/>
</dbReference>
<keyword evidence="7 10" id="KW-0573">Peptidoglycan synthesis</keyword>
<comment type="subcellular location">
    <subcellularLocation>
        <location evidence="10 11">Cytoplasm</location>
    </subcellularLocation>
</comment>
<dbReference type="OrthoDB" id="9801978at2"/>
<dbReference type="SUPFAM" id="SSF53244">
    <property type="entry name" value="MurD-like peptide ligases, peptide-binding domain"/>
    <property type="match status" value="1"/>
</dbReference>
<dbReference type="InterPro" id="IPR051046">
    <property type="entry name" value="MurCDEF_CellWall_CoF430Synth"/>
</dbReference>
<evidence type="ECO:0000256" key="1">
    <source>
        <dbReference type="ARBA" id="ARBA00022490"/>
    </source>
</evidence>
<keyword evidence="6 10" id="KW-0133">Cell shape</keyword>
<keyword evidence="9 10" id="KW-0961">Cell wall biogenesis/degradation</keyword>
<dbReference type="SUPFAM" id="SSF63418">
    <property type="entry name" value="MurE/MurF N-terminal domain"/>
    <property type="match status" value="1"/>
</dbReference>
<dbReference type="RefSeq" id="WP_014202108.1">
    <property type="nucleotide sequence ID" value="NC_016599.1"/>
</dbReference>
<dbReference type="InterPro" id="IPR000713">
    <property type="entry name" value="Mur_ligase_N"/>
</dbReference>
<dbReference type="GO" id="GO:0009252">
    <property type="term" value="P:peptidoglycan biosynthetic process"/>
    <property type="evidence" value="ECO:0007669"/>
    <property type="project" value="UniProtKB-UniRule"/>
</dbReference>
<dbReference type="KEGG" id="oho:Oweho_1771"/>
<dbReference type="Proteomes" id="UP000005631">
    <property type="component" value="Chromosome"/>
</dbReference>
<dbReference type="InterPro" id="IPR036615">
    <property type="entry name" value="Mur_ligase_C_dom_sf"/>
</dbReference>
<evidence type="ECO:0000259" key="13">
    <source>
        <dbReference type="Pfam" id="PF02875"/>
    </source>
</evidence>
<organism evidence="15 16">
    <name type="scientific">Owenweeksia hongkongensis (strain DSM 17368 / CIP 108786 / JCM 12287 / NRRL B-23963 / UST20020801)</name>
    <dbReference type="NCBI Taxonomy" id="926562"/>
    <lineage>
        <taxon>Bacteria</taxon>
        <taxon>Pseudomonadati</taxon>
        <taxon>Bacteroidota</taxon>
        <taxon>Flavobacteriia</taxon>
        <taxon>Flavobacteriales</taxon>
        <taxon>Owenweeksiaceae</taxon>
        <taxon>Owenweeksia</taxon>
    </lineage>
</organism>
<evidence type="ECO:0000256" key="8">
    <source>
        <dbReference type="ARBA" id="ARBA00023306"/>
    </source>
</evidence>
<dbReference type="PATRIC" id="fig|926562.3.peg.1774"/>